<dbReference type="GO" id="GO:0003700">
    <property type="term" value="F:DNA-binding transcription factor activity"/>
    <property type="evidence" value="ECO:0007669"/>
    <property type="project" value="InterPro"/>
</dbReference>
<dbReference type="AlphaFoldDB" id="A0A1H1STF0"/>
<dbReference type="GO" id="GO:0006950">
    <property type="term" value="P:response to stress"/>
    <property type="evidence" value="ECO:0007669"/>
    <property type="project" value="TreeGrafter"/>
</dbReference>
<dbReference type="InterPro" id="IPR000835">
    <property type="entry name" value="HTH_MarR-typ"/>
</dbReference>
<accession>A0A1H1STF0</accession>
<dbReference type="PANTHER" id="PTHR33164:SF95">
    <property type="entry name" value="TRANSCRIPTIONAL REGULATOR"/>
    <property type="match status" value="1"/>
</dbReference>
<dbReference type="PROSITE" id="PS50995">
    <property type="entry name" value="HTH_MARR_2"/>
    <property type="match status" value="1"/>
</dbReference>
<feature type="region of interest" description="Disordered" evidence="1">
    <location>
        <begin position="169"/>
        <end position="195"/>
    </location>
</feature>
<dbReference type="InterPro" id="IPR036388">
    <property type="entry name" value="WH-like_DNA-bd_sf"/>
</dbReference>
<evidence type="ECO:0000259" key="2">
    <source>
        <dbReference type="PROSITE" id="PS50995"/>
    </source>
</evidence>
<evidence type="ECO:0000313" key="3">
    <source>
        <dbReference type="EMBL" id="SDS51201.1"/>
    </source>
</evidence>
<evidence type="ECO:0000256" key="1">
    <source>
        <dbReference type="SAM" id="MobiDB-lite"/>
    </source>
</evidence>
<dbReference type="Pfam" id="PF01047">
    <property type="entry name" value="MarR"/>
    <property type="match status" value="1"/>
</dbReference>
<proteinExistence type="predicted"/>
<gene>
    <name evidence="3" type="ORF">SAMN05444158_2284</name>
</gene>
<dbReference type="Gene3D" id="1.10.10.10">
    <property type="entry name" value="Winged helix-like DNA-binding domain superfamily/Winged helix DNA-binding domain"/>
    <property type="match status" value="1"/>
</dbReference>
<evidence type="ECO:0000313" key="4">
    <source>
        <dbReference type="Proteomes" id="UP000243904"/>
    </source>
</evidence>
<organism evidence="3 4">
    <name type="scientific">Bradyrhizobium canariense</name>
    <dbReference type="NCBI Taxonomy" id="255045"/>
    <lineage>
        <taxon>Bacteria</taxon>
        <taxon>Pseudomonadati</taxon>
        <taxon>Pseudomonadota</taxon>
        <taxon>Alphaproteobacteria</taxon>
        <taxon>Hyphomicrobiales</taxon>
        <taxon>Nitrobacteraceae</taxon>
        <taxon>Bradyrhizobium</taxon>
    </lineage>
</organism>
<dbReference type="PRINTS" id="PR00598">
    <property type="entry name" value="HTHMARR"/>
</dbReference>
<protein>
    <submittedName>
        <fullName evidence="3">Transcriptional regulator, MarR family</fullName>
    </submittedName>
</protein>
<feature type="domain" description="HTH marR-type" evidence="2">
    <location>
        <begin position="33"/>
        <end position="165"/>
    </location>
</feature>
<dbReference type="InterPro" id="IPR039422">
    <property type="entry name" value="MarR/SlyA-like"/>
</dbReference>
<name>A0A1H1STF0_9BRAD</name>
<reference evidence="4" key="1">
    <citation type="submission" date="2016-10" db="EMBL/GenBank/DDBJ databases">
        <authorList>
            <person name="Varghese N."/>
            <person name="Submissions S."/>
        </authorList>
    </citation>
    <scope>NUCLEOTIDE SEQUENCE [LARGE SCALE GENOMIC DNA]</scope>
    <source>
        <strain evidence="4">GAS369</strain>
    </source>
</reference>
<dbReference type="SUPFAM" id="SSF46785">
    <property type="entry name" value="Winged helix' DNA-binding domain"/>
    <property type="match status" value="1"/>
</dbReference>
<sequence length="195" mass="21941">MAGSFYRYAMSEIEELVQARTDDADWHRQLPLQSRVGYLIRRLHQIHSAIFVEECREFGITPVQYGLLTALHCFPGSDQVSLGREVGIDRTNVADVLERLSERGLVRRERSVNDKRSKIAFLTPAGEAILEQGRAGMMRAQERILAPLAPPFRPAFLAVLTQLIDGNSQSVPSESGFDVERRPRKKPHARDDSSG</sequence>
<keyword evidence="4" id="KW-1185">Reference proteome</keyword>
<dbReference type="SMART" id="SM00347">
    <property type="entry name" value="HTH_MARR"/>
    <property type="match status" value="1"/>
</dbReference>
<dbReference type="PANTHER" id="PTHR33164">
    <property type="entry name" value="TRANSCRIPTIONAL REGULATOR, MARR FAMILY"/>
    <property type="match status" value="1"/>
</dbReference>
<dbReference type="InterPro" id="IPR036390">
    <property type="entry name" value="WH_DNA-bd_sf"/>
</dbReference>
<dbReference type="Proteomes" id="UP000243904">
    <property type="component" value="Chromosome I"/>
</dbReference>
<dbReference type="EMBL" id="LT629750">
    <property type="protein sequence ID" value="SDS51201.1"/>
    <property type="molecule type" value="Genomic_DNA"/>
</dbReference>